<dbReference type="InterPro" id="IPR054099">
    <property type="entry name" value="PSII_PsbQ_pln"/>
</dbReference>
<gene>
    <name evidence="1" type="ORF">CIPAW_03G008500</name>
</gene>
<dbReference type="EMBL" id="CM031811">
    <property type="protein sequence ID" value="KAG6659080.1"/>
    <property type="molecule type" value="Genomic_DNA"/>
</dbReference>
<dbReference type="GO" id="GO:0009767">
    <property type="term" value="P:photosynthetic electron transport chain"/>
    <property type="evidence" value="ECO:0007669"/>
    <property type="project" value="TreeGrafter"/>
</dbReference>
<evidence type="ECO:0000313" key="1">
    <source>
        <dbReference type="EMBL" id="KAG6659080.1"/>
    </source>
</evidence>
<protein>
    <submittedName>
        <fullName evidence="1">Uncharacterized protein</fullName>
    </submittedName>
</protein>
<proteinExistence type="predicted"/>
<dbReference type="InterPro" id="IPR008797">
    <property type="entry name" value="PSII_PsbQ"/>
</dbReference>
<name>A0A8T1QVH2_CARIL</name>
<dbReference type="Proteomes" id="UP000811609">
    <property type="component" value="Chromosome 3"/>
</dbReference>
<dbReference type="Pfam" id="PF05757">
    <property type="entry name" value="PsbQ"/>
    <property type="match status" value="1"/>
</dbReference>
<dbReference type="GO" id="GO:0019898">
    <property type="term" value="C:extrinsic component of membrane"/>
    <property type="evidence" value="ECO:0007669"/>
    <property type="project" value="InterPro"/>
</dbReference>
<evidence type="ECO:0000313" key="2">
    <source>
        <dbReference type="Proteomes" id="UP000811609"/>
    </source>
</evidence>
<sequence length="203" mass="23032">MAFTTTLVVQPNLSRYPPPPTFTCCFKPSSRSREMPQKVLLGSNFRRRIAGVAAIVSVLLAIPEVSDGFEFNMVVPGTSYEEAKSGIRGHAQALLGIKSLIESESWVEAQKVLRKNSSYLKQDFYTIIQGKPRSERPELRKLYSNLFNNATKQGIKMHRLSGSATRTLFWLSMRFYPEYNHQKNQRTDQVIALKVWCAKSKPG</sequence>
<dbReference type="PANTHER" id="PTHR33399:SF6">
    <property type="entry name" value="PSBQ-LIKE PROTEIN 3, CHLOROPLASTIC"/>
    <property type="match status" value="1"/>
</dbReference>
<dbReference type="GO" id="GO:0005509">
    <property type="term" value="F:calcium ion binding"/>
    <property type="evidence" value="ECO:0007669"/>
    <property type="project" value="InterPro"/>
</dbReference>
<dbReference type="GO" id="GO:0009654">
    <property type="term" value="C:photosystem II oxygen evolving complex"/>
    <property type="evidence" value="ECO:0007669"/>
    <property type="project" value="InterPro"/>
</dbReference>
<reference evidence="1" key="1">
    <citation type="submission" date="2020-12" db="EMBL/GenBank/DDBJ databases">
        <title>WGS assembly of Carya illinoinensis cv. Pawnee.</title>
        <authorList>
            <person name="Platts A."/>
            <person name="Shu S."/>
            <person name="Wright S."/>
            <person name="Barry K."/>
            <person name="Edger P."/>
            <person name="Pires J.C."/>
            <person name="Schmutz J."/>
        </authorList>
    </citation>
    <scope>NUCLEOTIDE SEQUENCE</scope>
    <source>
        <tissue evidence="1">Leaf</tissue>
    </source>
</reference>
<accession>A0A8T1QVH2</accession>
<dbReference type="AlphaFoldDB" id="A0A8T1QVH2"/>
<keyword evidence="2" id="KW-1185">Reference proteome</keyword>
<comment type="caution">
    <text evidence="1">The sequence shown here is derived from an EMBL/GenBank/DDBJ whole genome shotgun (WGS) entry which is preliminary data.</text>
</comment>
<dbReference type="PANTHER" id="PTHR33399">
    <property type="entry name" value="OXYGEN-EVOLVING ENHANCER PROTEIN 3-1, CHLOROPLASTIC"/>
    <property type="match status" value="1"/>
</dbReference>
<organism evidence="1 2">
    <name type="scientific">Carya illinoinensis</name>
    <name type="common">Pecan</name>
    <dbReference type="NCBI Taxonomy" id="32201"/>
    <lineage>
        <taxon>Eukaryota</taxon>
        <taxon>Viridiplantae</taxon>
        <taxon>Streptophyta</taxon>
        <taxon>Embryophyta</taxon>
        <taxon>Tracheophyta</taxon>
        <taxon>Spermatophyta</taxon>
        <taxon>Magnoliopsida</taxon>
        <taxon>eudicotyledons</taxon>
        <taxon>Gunneridae</taxon>
        <taxon>Pentapetalae</taxon>
        <taxon>rosids</taxon>
        <taxon>fabids</taxon>
        <taxon>Fagales</taxon>
        <taxon>Juglandaceae</taxon>
        <taxon>Carya</taxon>
    </lineage>
</organism>
<dbReference type="GO" id="GO:0009507">
    <property type="term" value="C:chloroplast"/>
    <property type="evidence" value="ECO:0007669"/>
    <property type="project" value="TreeGrafter"/>
</dbReference>